<dbReference type="PANTHER" id="PTHR30055">
    <property type="entry name" value="HTH-TYPE TRANSCRIPTIONAL REGULATOR RUTR"/>
    <property type="match status" value="1"/>
</dbReference>
<proteinExistence type="predicted"/>
<dbReference type="PROSITE" id="PS50977">
    <property type="entry name" value="HTH_TETR_2"/>
    <property type="match status" value="1"/>
</dbReference>
<dbReference type="Pfam" id="PF00440">
    <property type="entry name" value="TetR_N"/>
    <property type="match status" value="1"/>
</dbReference>
<dbReference type="PANTHER" id="PTHR30055:SF146">
    <property type="entry name" value="HTH-TYPE TRANSCRIPTIONAL DUAL REGULATOR CECR"/>
    <property type="match status" value="1"/>
</dbReference>
<dbReference type="EMBL" id="BMHI01000003">
    <property type="protein sequence ID" value="GGB30919.1"/>
    <property type="molecule type" value="Genomic_DNA"/>
</dbReference>
<keyword evidence="1 2" id="KW-0238">DNA-binding</keyword>
<dbReference type="GO" id="GO:0003700">
    <property type="term" value="F:DNA-binding transcription factor activity"/>
    <property type="evidence" value="ECO:0007669"/>
    <property type="project" value="TreeGrafter"/>
</dbReference>
<dbReference type="InterPro" id="IPR040611">
    <property type="entry name" value="AlkX_C"/>
</dbReference>
<reference evidence="4" key="2">
    <citation type="submission" date="2020-09" db="EMBL/GenBank/DDBJ databases">
        <authorList>
            <person name="Sun Q."/>
            <person name="Zhou Y."/>
        </authorList>
    </citation>
    <scope>NUCLEOTIDE SEQUENCE</scope>
    <source>
        <strain evidence="4">CGMCC 1.15085</strain>
    </source>
</reference>
<evidence type="ECO:0000256" key="2">
    <source>
        <dbReference type="PROSITE-ProRule" id="PRU00335"/>
    </source>
</evidence>
<evidence type="ECO:0000256" key="1">
    <source>
        <dbReference type="ARBA" id="ARBA00023125"/>
    </source>
</evidence>
<dbReference type="Gene3D" id="1.10.357.10">
    <property type="entry name" value="Tetracycline Repressor, domain 2"/>
    <property type="match status" value="1"/>
</dbReference>
<reference evidence="4" key="1">
    <citation type="journal article" date="2014" name="Int. J. Syst. Evol. Microbiol.">
        <title>Complete genome sequence of Corynebacterium casei LMG S-19264T (=DSM 44701T), isolated from a smear-ripened cheese.</title>
        <authorList>
            <consortium name="US DOE Joint Genome Institute (JGI-PGF)"/>
            <person name="Walter F."/>
            <person name="Albersmeier A."/>
            <person name="Kalinowski J."/>
            <person name="Ruckert C."/>
        </authorList>
    </citation>
    <scope>NUCLEOTIDE SEQUENCE</scope>
    <source>
        <strain evidence="4">CGMCC 1.15085</strain>
    </source>
</reference>
<dbReference type="Proteomes" id="UP000636793">
    <property type="component" value="Unassembled WGS sequence"/>
</dbReference>
<keyword evidence="5" id="KW-1185">Reference proteome</keyword>
<dbReference type="Pfam" id="PF18556">
    <property type="entry name" value="TetR_C_35"/>
    <property type="match status" value="1"/>
</dbReference>
<name>A0A916T4F5_9MICO</name>
<evidence type="ECO:0000313" key="4">
    <source>
        <dbReference type="EMBL" id="GGB30919.1"/>
    </source>
</evidence>
<dbReference type="GO" id="GO:0000976">
    <property type="term" value="F:transcription cis-regulatory region binding"/>
    <property type="evidence" value="ECO:0007669"/>
    <property type="project" value="TreeGrafter"/>
</dbReference>
<accession>A0A916T4F5</accession>
<organism evidence="4 5">
    <name type="scientific">Flexivirga endophytica</name>
    <dbReference type="NCBI Taxonomy" id="1849103"/>
    <lineage>
        <taxon>Bacteria</taxon>
        <taxon>Bacillati</taxon>
        <taxon>Actinomycetota</taxon>
        <taxon>Actinomycetes</taxon>
        <taxon>Micrococcales</taxon>
        <taxon>Dermacoccaceae</taxon>
        <taxon>Flexivirga</taxon>
    </lineage>
</organism>
<dbReference type="SUPFAM" id="SSF46689">
    <property type="entry name" value="Homeodomain-like"/>
    <property type="match status" value="1"/>
</dbReference>
<feature type="DNA-binding region" description="H-T-H motif" evidence="2">
    <location>
        <begin position="38"/>
        <end position="57"/>
    </location>
</feature>
<feature type="domain" description="HTH tetR-type" evidence="3">
    <location>
        <begin position="15"/>
        <end position="75"/>
    </location>
</feature>
<evidence type="ECO:0000313" key="5">
    <source>
        <dbReference type="Proteomes" id="UP000636793"/>
    </source>
</evidence>
<sequence length="201" mass="21297">MLRLALVTSASPADEDLRTRLLRVAATMTVADGWSKMTMSRLADEAGVSRQSVYNTFGSKPALAQALVMSELSVFLGKVVDAFEGSGGDPVKAVHDAALGVLLLSRKSPLLRAAVAGSHGANSELLPLLTTDNEQLLATAKRVVTDGMLRFQLPLDRAQLDIGVDVIVRTVLSHVIQPSSTPEKTATGIAWVASAVLHWAE</sequence>
<dbReference type="InterPro" id="IPR009057">
    <property type="entry name" value="Homeodomain-like_sf"/>
</dbReference>
<comment type="caution">
    <text evidence="4">The sequence shown here is derived from an EMBL/GenBank/DDBJ whole genome shotgun (WGS) entry which is preliminary data.</text>
</comment>
<dbReference type="InterPro" id="IPR050109">
    <property type="entry name" value="HTH-type_TetR-like_transc_reg"/>
</dbReference>
<evidence type="ECO:0000259" key="3">
    <source>
        <dbReference type="PROSITE" id="PS50977"/>
    </source>
</evidence>
<dbReference type="AlphaFoldDB" id="A0A916T4F5"/>
<dbReference type="InterPro" id="IPR001647">
    <property type="entry name" value="HTH_TetR"/>
</dbReference>
<protein>
    <submittedName>
        <fullName evidence="4">TetR family transcriptional regulator</fullName>
    </submittedName>
</protein>
<gene>
    <name evidence="4" type="ORF">GCM10011492_21820</name>
</gene>